<accession>A0A251QY06</accession>
<organism evidence="1 2">
    <name type="scientific">Prunus persica</name>
    <name type="common">Peach</name>
    <name type="synonym">Amygdalus persica</name>
    <dbReference type="NCBI Taxonomy" id="3760"/>
    <lineage>
        <taxon>Eukaryota</taxon>
        <taxon>Viridiplantae</taxon>
        <taxon>Streptophyta</taxon>
        <taxon>Embryophyta</taxon>
        <taxon>Tracheophyta</taxon>
        <taxon>Spermatophyta</taxon>
        <taxon>Magnoliopsida</taxon>
        <taxon>eudicotyledons</taxon>
        <taxon>Gunneridae</taxon>
        <taxon>Pentapetalae</taxon>
        <taxon>rosids</taxon>
        <taxon>fabids</taxon>
        <taxon>Rosales</taxon>
        <taxon>Rosaceae</taxon>
        <taxon>Amygdaloideae</taxon>
        <taxon>Amygdaleae</taxon>
        <taxon>Prunus</taxon>
    </lineage>
</organism>
<gene>
    <name evidence="1" type="ORF">PRUPE_1G152700</name>
</gene>
<dbReference type="EMBL" id="CM007651">
    <property type="protein sequence ID" value="ONI28638.1"/>
    <property type="molecule type" value="Genomic_DNA"/>
</dbReference>
<evidence type="ECO:0000313" key="2">
    <source>
        <dbReference type="Proteomes" id="UP000006882"/>
    </source>
</evidence>
<dbReference type="Proteomes" id="UP000006882">
    <property type="component" value="Chromosome G1"/>
</dbReference>
<proteinExistence type="predicted"/>
<dbReference type="AlphaFoldDB" id="A0A251QY06"/>
<reference evidence="1 2" key="1">
    <citation type="journal article" date="2013" name="Nat. Genet.">
        <title>The high-quality draft genome of peach (Prunus persica) identifies unique patterns of genetic diversity, domestication and genome evolution.</title>
        <authorList>
            <consortium name="International Peach Genome Initiative"/>
            <person name="Verde I."/>
            <person name="Abbott A.G."/>
            <person name="Scalabrin S."/>
            <person name="Jung S."/>
            <person name="Shu S."/>
            <person name="Marroni F."/>
            <person name="Zhebentyayeva T."/>
            <person name="Dettori M.T."/>
            <person name="Grimwood J."/>
            <person name="Cattonaro F."/>
            <person name="Zuccolo A."/>
            <person name="Rossini L."/>
            <person name="Jenkins J."/>
            <person name="Vendramin E."/>
            <person name="Meisel L.A."/>
            <person name="Decroocq V."/>
            <person name="Sosinski B."/>
            <person name="Prochnik S."/>
            <person name="Mitros T."/>
            <person name="Policriti A."/>
            <person name="Cipriani G."/>
            <person name="Dondini L."/>
            <person name="Ficklin S."/>
            <person name="Goodstein D.M."/>
            <person name="Xuan P."/>
            <person name="Del Fabbro C."/>
            <person name="Aramini V."/>
            <person name="Copetti D."/>
            <person name="Gonzalez S."/>
            <person name="Horner D.S."/>
            <person name="Falchi R."/>
            <person name="Lucas S."/>
            <person name="Mica E."/>
            <person name="Maldonado J."/>
            <person name="Lazzari B."/>
            <person name="Bielenberg D."/>
            <person name="Pirona R."/>
            <person name="Miculan M."/>
            <person name="Barakat A."/>
            <person name="Testolin R."/>
            <person name="Stella A."/>
            <person name="Tartarini S."/>
            <person name="Tonutti P."/>
            <person name="Arus P."/>
            <person name="Orellana A."/>
            <person name="Wells C."/>
            <person name="Main D."/>
            <person name="Vizzotto G."/>
            <person name="Silva H."/>
            <person name="Salamini F."/>
            <person name="Schmutz J."/>
            <person name="Morgante M."/>
            <person name="Rokhsar D.S."/>
        </authorList>
    </citation>
    <scope>NUCLEOTIDE SEQUENCE [LARGE SCALE GENOMIC DNA]</scope>
    <source>
        <strain evidence="2">cv. Nemared</strain>
    </source>
</reference>
<keyword evidence="2" id="KW-1185">Reference proteome</keyword>
<evidence type="ECO:0000313" key="1">
    <source>
        <dbReference type="EMBL" id="ONI28638.1"/>
    </source>
</evidence>
<name>A0A251QY06_PRUPE</name>
<sequence length="53" mass="6040">MSFITNAMCKIVISAIQNATTHVLTEKIRVIESLNKLPHLSVTIYSHWRKKSS</sequence>
<protein>
    <submittedName>
        <fullName evidence="1">Uncharacterized protein</fullName>
    </submittedName>
</protein>
<dbReference type="Gramene" id="ONI28638">
    <property type="protein sequence ID" value="ONI28638"/>
    <property type="gene ID" value="PRUPE_1G152700"/>
</dbReference>